<dbReference type="NCBIfam" id="TIGR00696">
    <property type="entry name" value="wecG_tagA_cpsF"/>
    <property type="match status" value="1"/>
</dbReference>
<proteinExistence type="predicted"/>
<organism evidence="3 4">
    <name type="scientific">Ruegeria aquimaris</name>
    <dbReference type="NCBI Taxonomy" id="2984333"/>
    <lineage>
        <taxon>Bacteria</taxon>
        <taxon>Pseudomonadati</taxon>
        <taxon>Pseudomonadota</taxon>
        <taxon>Alphaproteobacteria</taxon>
        <taxon>Rhodobacterales</taxon>
        <taxon>Roseobacteraceae</taxon>
        <taxon>Ruegeria</taxon>
    </lineage>
</organism>
<sequence>MEFDFGPYRITVNMPTRAALMDEVQRRFRAGEGFALATINLDHLVKLADDPAFARTYAAQDLVVADGRPIVALSRMAGRPVELLPGSDLVFPLAELAAEETVPVALVGSSDLALADARRVLEARVPGLRVVWTHAPEYGFDPGGEAAAAILSELAARRVGLCFLALGAPKQEMLALRGRDLAPGVGFASVGAGLDFLGGHQVRAPRWMRRLGLEWLWRMLSSPRRLMPRYARCAAILPGQVAAARRLRRAGR</sequence>
<dbReference type="EMBL" id="JAOWLB010000004">
    <property type="protein sequence ID" value="MCV2888362.1"/>
    <property type="molecule type" value="Genomic_DNA"/>
</dbReference>
<reference evidence="3 4" key="1">
    <citation type="submission" date="2022-10" db="EMBL/GenBank/DDBJ databases">
        <title>Ruegeria sp. nov., isolated from ocean surface sediments.</title>
        <authorList>
            <person name="He W."/>
            <person name="Xue H.-P."/>
            <person name="Zhang D.-F."/>
        </authorList>
    </citation>
    <scope>NUCLEOTIDE SEQUENCE [LARGE SCALE GENOMIC DNA]</scope>
    <source>
        <strain evidence="3 4">XHP0148</strain>
    </source>
</reference>
<keyword evidence="4" id="KW-1185">Reference proteome</keyword>
<comment type="caution">
    <text evidence="3">The sequence shown here is derived from an EMBL/GenBank/DDBJ whole genome shotgun (WGS) entry which is preliminary data.</text>
</comment>
<dbReference type="Proteomes" id="UP001320899">
    <property type="component" value="Unassembled WGS sequence"/>
</dbReference>
<dbReference type="RefSeq" id="WP_263828155.1">
    <property type="nucleotide sequence ID" value="NZ_JAOWLB010000004.1"/>
</dbReference>
<accession>A0ABT3AIE8</accession>
<protein>
    <submittedName>
        <fullName evidence="3">WecB/TagA/CpsF family glycosyltransferase</fullName>
    </submittedName>
</protein>
<evidence type="ECO:0000256" key="1">
    <source>
        <dbReference type="ARBA" id="ARBA00022676"/>
    </source>
</evidence>
<keyword evidence="1" id="KW-0328">Glycosyltransferase</keyword>
<dbReference type="InterPro" id="IPR004629">
    <property type="entry name" value="WecG_TagA_CpsF"/>
</dbReference>
<keyword evidence="2" id="KW-0808">Transferase</keyword>
<gene>
    <name evidence="3" type="ORF">OE747_08405</name>
</gene>
<evidence type="ECO:0000313" key="3">
    <source>
        <dbReference type="EMBL" id="MCV2888362.1"/>
    </source>
</evidence>
<dbReference type="PANTHER" id="PTHR34136">
    <property type="match status" value="1"/>
</dbReference>
<evidence type="ECO:0000256" key="2">
    <source>
        <dbReference type="ARBA" id="ARBA00022679"/>
    </source>
</evidence>
<evidence type="ECO:0000313" key="4">
    <source>
        <dbReference type="Proteomes" id="UP001320899"/>
    </source>
</evidence>
<dbReference type="Pfam" id="PF03808">
    <property type="entry name" value="Glyco_tran_WecG"/>
    <property type="match status" value="1"/>
</dbReference>
<name>A0ABT3AIE8_9RHOB</name>
<dbReference type="PANTHER" id="PTHR34136:SF1">
    <property type="entry name" value="UDP-N-ACETYL-D-MANNOSAMINURONIC ACID TRANSFERASE"/>
    <property type="match status" value="1"/>
</dbReference>
<dbReference type="CDD" id="cd06533">
    <property type="entry name" value="Glyco_transf_WecG_TagA"/>
    <property type="match status" value="1"/>
</dbReference>